<accession>A0AAD7A598</accession>
<comment type="caution">
    <text evidence="1">The sequence shown here is derived from an EMBL/GenBank/DDBJ whole genome shotgun (WGS) entry which is preliminary data.</text>
</comment>
<dbReference type="Proteomes" id="UP001218218">
    <property type="component" value="Unassembled WGS sequence"/>
</dbReference>
<evidence type="ECO:0000313" key="1">
    <source>
        <dbReference type="EMBL" id="KAJ7349265.1"/>
    </source>
</evidence>
<gene>
    <name evidence="1" type="ORF">DFH08DRAFT_864979</name>
</gene>
<dbReference type="AlphaFoldDB" id="A0AAD7A598"/>
<keyword evidence="2" id="KW-1185">Reference proteome</keyword>
<proteinExistence type="predicted"/>
<sequence>MLHRERLLFGRLVWSLRRCALQHPSHPLPINHPFSPTKLFILIRRTWFPDTPSLTANPSGCFRIWIAIHVQP</sequence>
<organism evidence="1 2">
    <name type="scientific">Mycena albidolilacea</name>
    <dbReference type="NCBI Taxonomy" id="1033008"/>
    <lineage>
        <taxon>Eukaryota</taxon>
        <taxon>Fungi</taxon>
        <taxon>Dikarya</taxon>
        <taxon>Basidiomycota</taxon>
        <taxon>Agaricomycotina</taxon>
        <taxon>Agaricomycetes</taxon>
        <taxon>Agaricomycetidae</taxon>
        <taxon>Agaricales</taxon>
        <taxon>Marasmiineae</taxon>
        <taxon>Mycenaceae</taxon>
        <taxon>Mycena</taxon>
    </lineage>
</organism>
<name>A0AAD7A598_9AGAR</name>
<evidence type="ECO:0000313" key="2">
    <source>
        <dbReference type="Proteomes" id="UP001218218"/>
    </source>
</evidence>
<protein>
    <submittedName>
        <fullName evidence="1">Uncharacterized protein</fullName>
    </submittedName>
</protein>
<reference evidence="1" key="1">
    <citation type="submission" date="2023-03" db="EMBL/GenBank/DDBJ databases">
        <title>Massive genome expansion in bonnet fungi (Mycena s.s.) driven by repeated elements and novel gene families across ecological guilds.</title>
        <authorList>
            <consortium name="Lawrence Berkeley National Laboratory"/>
            <person name="Harder C.B."/>
            <person name="Miyauchi S."/>
            <person name="Viragh M."/>
            <person name="Kuo A."/>
            <person name="Thoen E."/>
            <person name="Andreopoulos B."/>
            <person name="Lu D."/>
            <person name="Skrede I."/>
            <person name="Drula E."/>
            <person name="Henrissat B."/>
            <person name="Morin E."/>
            <person name="Kohler A."/>
            <person name="Barry K."/>
            <person name="LaButti K."/>
            <person name="Morin E."/>
            <person name="Salamov A."/>
            <person name="Lipzen A."/>
            <person name="Mereny Z."/>
            <person name="Hegedus B."/>
            <person name="Baldrian P."/>
            <person name="Stursova M."/>
            <person name="Weitz H."/>
            <person name="Taylor A."/>
            <person name="Grigoriev I.V."/>
            <person name="Nagy L.G."/>
            <person name="Martin F."/>
            <person name="Kauserud H."/>
        </authorList>
    </citation>
    <scope>NUCLEOTIDE SEQUENCE</scope>
    <source>
        <strain evidence="1">CBHHK002</strain>
    </source>
</reference>
<dbReference type="EMBL" id="JARIHO010000016">
    <property type="protein sequence ID" value="KAJ7349265.1"/>
    <property type="molecule type" value="Genomic_DNA"/>
</dbReference>